<evidence type="ECO:0000313" key="2">
    <source>
        <dbReference type="Proteomes" id="UP001216510"/>
    </source>
</evidence>
<reference evidence="1 2" key="1">
    <citation type="submission" date="2023-02" db="EMBL/GenBank/DDBJ databases">
        <title>Gemone sequence of Telluria chitinolytica ACM 3522T.</title>
        <authorList>
            <person name="Frediansyah A."/>
            <person name="Miess H."/>
            <person name="Gross H."/>
        </authorList>
    </citation>
    <scope>NUCLEOTIDE SEQUENCE [LARGE SCALE GENOMIC DNA]</scope>
    <source>
        <strain evidence="1 2">ACM 3522</strain>
    </source>
</reference>
<accession>A0ABY8BCQ8</accession>
<dbReference type="Proteomes" id="UP001216510">
    <property type="component" value="Chromosome"/>
</dbReference>
<dbReference type="EMBL" id="CP119083">
    <property type="protein sequence ID" value="WEF33188.1"/>
    <property type="molecule type" value="Genomic_DNA"/>
</dbReference>
<keyword evidence="2" id="KW-1185">Reference proteome</keyword>
<dbReference type="RefSeq" id="WP_277415899.1">
    <property type="nucleotide sequence ID" value="NZ_CP119083.1"/>
</dbReference>
<sequence>MELLYGDFLQARIQFGINAWQPFAQADDQCEGWQLACRTSVGAYGRRADRAGKLSILTCSHQRVFRHSAWFKVMPELATGDCSRSLARMLGRSLNREEETTVRLANVKSNVVP</sequence>
<protein>
    <submittedName>
        <fullName evidence="1">Uncharacterized protein</fullName>
    </submittedName>
</protein>
<organism evidence="1 2">
    <name type="scientific">Pseudoduganella chitinolytica</name>
    <dbReference type="NCBI Taxonomy" id="34070"/>
    <lineage>
        <taxon>Bacteria</taxon>
        <taxon>Pseudomonadati</taxon>
        <taxon>Pseudomonadota</taxon>
        <taxon>Betaproteobacteria</taxon>
        <taxon>Burkholderiales</taxon>
        <taxon>Oxalobacteraceae</taxon>
        <taxon>Telluria group</taxon>
        <taxon>Pseudoduganella</taxon>
    </lineage>
</organism>
<name>A0ABY8BCQ8_9BURK</name>
<proteinExistence type="predicted"/>
<gene>
    <name evidence="1" type="ORF">PX653_28020</name>
</gene>
<evidence type="ECO:0000313" key="1">
    <source>
        <dbReference type="EMBL" id="WEF33188.1"/>
    </source>
</evidence>